<evidence type="ECO:0000256" key="3">
    <source>
        <dbReference type="PROSITE-ProRule" id="PRU00023"/>
    </source>
</evidence>
<dbReference type="SMART" id="SM00248">
    <property type="entry name" value="ANK"/>
    <property type="match status" value="3"/>
</dbReference>
<dbReference type="PROSITE" id="PS50297">
    <property type="entry name" value="ANK_REP_REGION"/>
    <property type="match status" value="2"/>
</dbReference>
<feature type="repeat" description="ANK" evidence="3">
    <location>
        <begin position="89"/>
        <end position="115"/>
    </location>
</feature>
<keyword evidence="5" id="KW-1185">Reference proteome</keyword>
<organism evidence="4 5">
    <name type="scientific">Tolypocladium ophioglossoides (strain CBS 100239)</name>
    <name type="common">Snaketongue truffleclub</name>
    <name type="synonym">Elaphocordyceps ophioglossoides</name>
    <dbReference type="NCBI Taxonomy" id="1163406"/>
    <lineage>
        <taxon>Eukaryota</taxon>
        <taxon>Fungi</taxon>
        <taxon>Dikarya</taxon>
        <taxon>Ascomycota</taxon>
        <taxon>Pezizomycotina</taxon>
        <taxon>Sordariomycetes</taxon>
        <taxon>Hypocreomycetidae</taxon>
        <taxon>Hypocreales</taxon>
        <taxon>Ophiocordycipitaceae</taxon>
        <taxon>Tolypocladium</taxon>
    </lineage>
</organism>
<dbReference type="PANTHER" id="PTHR46680">
    <property type="entry name" value="NF-KAPPA-B INHIBITOR ALPHA"/>
    <property type="match status" value="1"/>
</dbReference>
<evidence type="ECO:0000256" key="1">
    <source>
        <dbReference type="ARBA" id="ARBA00022737"/>
    </source>
</evidence>
<accession>A0A0L0NK32</accession>
<dbReference type="InterPro" id="IPR036770">
    <property type="entry name" value="Ankyrin_rpt-contain_sf"/>
</dbReference>
<keyword evidence="1" id="KW-0677">Repeat</keyword>
<keyword evidence="2 3" id="KW-0040">ANK repeat</keyword>
<dbReference type="GO" id="GO:0005829">
    <property type="term" value="C:cytosol"/>
    <property type="evidence" value="ECO:0007669"/>
    <property type="project" value="TreeGrafter"/>
</dbReference>
<dbReference type="AlphaFoldDB" id="A0A0L0NK32"/>
<dbReference type="Pfam" id="PF00023">
    <property type="entry name" value="Ank"/>
    <property type="match status" value="1"/>
</dbReference>
<gene>
    <name evidence="4" type="ORF">TOPH_01210</name>
</gene>
<feature type="repeat" description="ANK" evidence="3">
    <location>
        <begin position="21"/>
        <end position="53"/>
    </location>
</feature>
<dbReference type="PANTHER" id="PTHR46680:SF2">
    <property type="entry name" value="NF-KAPPA-B INHIBITOR ZETA"/>
    <property type="match status" value="1"/>
</dbReference>
<name>A0A0L0NK32_TOLOC</name>
<dbReference type="OrthoDB" id="4772757at2759"/>
<evidence type="ECO:0000256" key="2">
    <source>
        <dbReference type="ARBA" id="ARBA00023043"/>
    </source>
</evidence>
<sequence>MVDYLLGLGADVNGLASPQNGGRTALQAALENNHTAVVGRLLGRGADVNRQPSPSGWYKAFHTVVSEGRHDLIQLLLDRGVHTNGGRMSGETTLVAAVCHGDINIVRLLLKPGADDYRRG</sequence>
<dbReference type="Gene3D" id="1.25.40.20">
    <property type="entry name" value="Ankyrin repeat-containing domain"/>
    <property type="match status" value="1"/>
</dbReference>
<evidence type="ECO:0000313" key="4">
    <source>
        <dbReference type="EMBL" id="KND94399.1"/>
    </source>
</evidence>
<comment type="caution">
    <text evidence="4">The sequence shown here is derived from an EMBL/GenBank/DDBJ whole genome shotgun (WGS) entry which is preliminary data.</text>
</comment>
<dbReference type="InterPro" id="IPR051070">
    <property type="entry name" value="NF-kappa-B_inhibitor"/>
</dbReference>
<dbReference type="PROSITE" id="PS50088">
    <property type="entry name" value="ANK_REPEAT"/>
    <property type="match status" value="2"/>
</dbReference>
<dbReference type="Proteomes" id="UP000036947">
    <property type="component" value="Unassembled WGS sequence"/>
</dbReference>
<dbReference type="EMBL" id="LFRF01000002">
    <property type="protein sequence ID" value="KND94399.1"/>
    <property type="molecule type" value="Genomic_DNA"/>
</dbReference>
<dbReference type="InterPro" id="IPR002110">
    <property type="entry name" value="Ankyrin_rpt"/>
</dbReference>
<proteinExistence type="predicted"/>
<dbReference type="GO" id="GO:0071356">
    <property type="term" value="P:cellular response to tumor necrosis factor"/>
    <property type="evidence" value="ECO:0007669"/>
    <property type="project" value="TreeGrafter"/>
</dbReference>
<evidence type="ECO:0000313" key="5">
    <source>
        <dbReference type="Proteomes" id="UP000036947"/>
    </source>
</evidence>
<protein>
    <submittedName>
        <fullName evidence="4">Putative ankyrin repeat protein</fullName>
    </submittedName>
</protein>
<dbReference type="STRING" id="1163406.A0A0L0NK32"/>
<dbReference type="Pfam" id="PF12796">
    <property type="entry name" value="Ank_2"/>
    <property type="match status" value="1"/>
</dbReference>
<dbReference type="GO" id="GO:0051059">
    <property type="term" value="F:NF-kappaB binding"/>
    <property type="evidence" value="ECO:0007669"/>
    <property type="project" value="TreeGrafter"/>
</dbReference>
<reference evidence="4 5" key="1">
    <citation type="journal article" date="2015" name="BMC Genomics">
        <title>The genome of the truffle-parasite Tolypocladium ophioglossoides and the evolution of antifungal peptaibiotics.</title>
        <authorList>
            <person name="Quandt C.A."/>
            <person name="Bushley K.E."/>
            <person name="Spatafora J.W."/>
        </authorList>
    </citation>
    <scope>NUCLEOTIDE SEQUENCE [LARGE SCALE GENOMIC DNA]</scope>
    <source>
        <strain evidence="4 5">CBS 100239</strain>
    </source>
</reference>
<dbReference type="SUPFAM" id="SSF48403">
    <property type="entry name" value="Ankyrin repeat"/>
    <property type="match status" value="1"/>
</dbReference>